<dbReference type="EMBL" id="LIZX01000009">
    <property type="protein sequence ID" value="KPJ70032.1"/>
    <property type="molecule type" value="Genomic_DNA"/>
</dbReference>
<dbReference type="SUPFAM" id="SSF55326">
    <property type="entry name" value="PurM N-terminal domain-like"/>
    <property type="match status" value="1"/>
</dbReference>
<protein>
    <recommendedName>
        <fullName evidence="1">Thiamine-monophosphate kinase</fullName>
        <shortName evidence="1">TMP kinase</shortName>
        <shortName evidence="1">Thiamine-phosphate kinase</shortName>
        <ecNumber evidence="1">2.7.4.16</ecNumber>
    </recommendedName>
</protein>
<dbReference type="HAMAP" id="MF_02128">
    <property type="entry name" value="TMP_kinase"/>
    <property type="match status" value="1"/>
</dbReference>
<dbReference type="InterPro" id="IPR016188">
    <property type="entry name" value="PurM-like_N"/>
</dbReference>
<accession>A0A0S7Y5Q0</accession>
<dbReference type="EC" id="2.7.4.16" evidence="1"/>
<feature type="binding site" evidence="1">
    <location>
        <position position="49"/>
    </location>
    <ligand>
        <name>Mg(2+)</name>
        <dbReference type="ChEBI" id="CHEBI:18420"/>
        <label>4</label>
    </ligand>
</feature>
<dbReference type="Gene3D" id="3.30.1330.10">
    <property type="entry name" value="PurM-like, N-terminal domain"/>
    <property type="match status" value="1"/>
</dbReference>
<organism evidence="3 4">
    <name type="scientific">candidate division WOR-1 bacterium DG_54_3</name>
    <dbReference type="NCBI Taxonomy" id="1703775"/>
    <lineage>
        <taxon>Bacteria</taxon>
        <taxon>Bacillati</taxon>
        <taxon>Saganbacteria</taxon>
    </lineage>
</organism>
<feature type="binding site" evidence="1">
    <location>
        <position position="79"/>
    </location>
    <ligand>
        <name>Mg(2+)</name>
        <dbReference type="ChEBI" id="CHEBI:18420"/>
        <label>2</label>
    </ligand>
</feature>
<evidence type="ECO:0000313" key="4">
    <source>
        <dbReference type="Proteomes" id="UP000051861"/>
    </source>
</evidence>
<feature type="binding site" evidence="1">
    <location>
        <position position="213"/>
    </location>
    <ligand>
        <name>ATP</name>
        <dbReference type="ChEBI" id="CHEBI:30616"/>
    </ligand>
</feature>
<keyword evidence="1" id="KW-0784">Thiamine biosynthesis</keyword>
<evidence type="ECO:0000259" key="2">
    <source>
        <dbReference type="Pfam" id="PF00586"/>
    </source>
</evidence>
<feature type="binding site" evidence="1">
    <location>
        <position position="152"/>
    </location>
    <ligand>
        <name>ATP</name>
        <dbReference type="ChEBI" id="CHEBI:30616"/>
    </ligand>
</feature>
<dbReference type="GO" id="GO:0005524">
    <property type="term" value="F:ATP binding"/>
    <property type="evidence" value="ECO:0007669"/>
    <property type="project" value="UniProtKB-UniRule"/>
</dbReference>
<comment type="miscellaneous">
    <text evidence="1">Reaction mechanism of ThiL seems to utilize a direct, inline transfer of the gamma-phosphate of ATP to TMP rather than a phosphorylated enzyme intermediate.</text>
</comment>
<dbReference type="Proteomes" id="UP000051861">
    <property type="component" value="Unassembled WGS sequence"/>
</dbReference>
<gene>
    <name evidence="1" type="primary">thiL</name>
    <name evidence="3" type="ORF">AMJ44_00940</name>
</gene>
<feature type="binding site" evidence="1">
    <location>
        <begin position="126"/>
        <end position="127"/>
    </location>
    <ligand>
        <name>ATP</name>
        <dbReference type="ChEBI" id="CHEBI:30616"/>
    </ligand>
</feature>
<feature type="binding site" evidence="1">
    <location>
        <position position="79"/>
    </location>
    <ligand>
        <name>Mg(2+)</name>
        <dbReference type="ChEBI" id="CHEBI:18420"/>
        <label>4</label>
    </ligand>
</feature>
<dbReference type="Pfam" id="PF00586">
    <property type="entry name" value="AIRS"/>
    <property type="match status" value="1"/>
</dbReference>
<dbReference type="UniPathway" id="UPA00060">
    <property type="reaction ID" value="UER00142"/>
</dbReference>
<feature type="binding site" evidence="1">
    <location>
        <position position="79"/>
    </location>
    <ligand>
        <name>Mg(2+)</name>
        <dbReference type="ChEBI" id="CHEBI:18420"/>
        <label>3</label>
    </ligand>
</feature>
<evidence type="ECO:0000313" key="3">
    <source>
        <dbReference type="EMBL" id="KPJ70032.1"/>
    </source>
</evidence>
<dbReference type="PIRSF" id="PIRSF005303">
    <property type="entry name" value="Thiam_monoph_kin"/>
    <property type="match status" value="1"/>
</dbReference>
<keyword evidence="1" id="KW-0547">Nucleotide-binding</keyword>
<dbReference type="CDD" id="cd02194">
    <property type="entry name" value="ThiL"/>
    <property type="match status" value="1"/>
</dbReference>
<keyword evidence="1" id="KW-0418">Kinase</keyword>
<name>A0A0S7Y5Q0_UNCSA</name>
<proteinExistence type="inferred from homology"/>
<dbReference type="SUPFAM" id="SSF56042">
    <property type="entry name" value="PurM C-terminal domain-like"/>
    <property type="match status" value="1"/>
</dbReference>
<dbReference type="GO" id="GO:0009229">
    <property type="term" value="P:thiamine diphosphate biosynthetic process"/>
    <property type="evidence" value="ECO:0007669"/>
    <property type="project" value="UniProtKB-UniRule"/>
</dbReference>
<feature type="binding site" evidence="1">
    <location>
        <position position="211"/>
    </location>
    <ligand>
        <name>Mg(2+)</name>
        <dbReference type="ChEBI" id="CHEBI:18420"/>
        <label>3</label>
    </ligand>
</feature>
<comment type="function">
    <text evidence="1">Catalyzes the ATP-dependent phosphorylation of thiamine-monophosphate (TMP) to form thiamine-pyrophosphate (TPP), the active form of vitamin B1.</text>
</comment>
<feature type="binding site" evidence="1">
    <location>
        <position position="50"/>
    </location>
    <ligand>
        <name>Mg(2+)</name>
        <dbReference type="ChEBI" id="CHEBI:18420"/>
        <label>1</label>
    </ligand>
</feature>
<feature type="domain" description="PurM-like N-terminal" evidence="2">
    <location>
        <begin position="32"/>
        <end position="144"/>
    </location>
</feature>
<dbReference type="GO" id="GO:0009030">
    <property type="term" value="F:thiamine-phosphate kinase activity"/>
    <property type="evidence" value="ECO:0007669"/>
    <property type="project" value="UniProtKB-UniRule"/>
</dbReference>
<keyword evidence="1" id="KW-0808">Transferase</keyword>
<evidence type="ECO:0000256" key="1">
    <source>
        <dbReference type="HAMAP-Rule" id="MF_02128"/>
    </source>
</evidence>
<sequence length="348" mass="38307">MMEEILENRRIDKIAKTFISSPHKVGKIHEADAEIVDWDKQSPNYLALTTDALIEEVSSGLYNDPYFIGWMLAMVNFSDLAAVGAEPLGMLLSIAYSPKENDEFLGKLANGISDACQRLGTFVLGGDTNLGEKLFLCGCAVGIVPKTSFITRKGAKPGDRLYITQRAGLGNVYAFLKLTGQEKNLPESFYQPIARLKEGKIISKFANCCMDTSDGVIHTVDTLMRQNHCQFVIHDDWERILHPIALEVCKTQNLLPWLVLTGVHGEFELCFTLSPQKEGAFVKEAAKIGWQPILIGEICDGKGVSIRTADEMVALDTAGIRNLSDQAGSDPLSYIKALMEWTSNSGVK</sequence>
<dbReference type="GO" id="GO:0000287">
    <property type="term" value="F:magnesium ion binding"/>
    <property type="evidence" value="ECO:0007669"/>
    <property type="project" value="UniProtKB-UniRule"/>
</dbReference>
<comment type="pathway">
    <text evidence="1">Cofactor biosynthesis; thiamine diphosphate biosynthesis; thiamine diphosphate from thiamine phosphate: step 1/1.</text>
</comment>
<dbReference type="AlphaFoldDB" id="A0A0S7Y5Q0"/>
<feature type="binding site" evidence="1">
    <location>
        <position position="32"/>
    </location>
    <ligand>
        <name>Mg(2+)</name>
        <dbReference type="ChEBI" id="CHEBI:18420"/>
        <label>3</label>
    </ligand>
</feature>
<dbReference type="PANTHER" id="PTHR30270">
    <property type="entry name" value="THIAMINE-MONOPHOSPHATE KINASE"/>
    <property type="match status" value="1"/>
</dbReference>
<feature type="binding site" evidence="1">
    <location>
        <position position="32"/>
    </location>
    <ligand>
        <name>Mg(2+)</name>
        <dbReference type="ChEBI" id="CHEBI:18420"/>
        <label>4</label>
    </ligand>
</feature>
<feature type="binding site" evidence="1">
    <location>
        <position position="51"/>
    </location>
    <ligand>
        <name>Mg(2+)</name>
        <dbReference type="ChEBI" id="CHEBI:18420"/>
        <label>2</label>
    </ligand>
</feature>
<comment type="caution">
    <text evidence="3">The sequence shown here is derived from an EMBL/GenBank/DDBJ whole genome shotgun (WGS) entry which is preliminary data.</text>
</comment>
<dbReference type="InterPro" id="IPR036676">
    <property type="entry name" value="PurM-like_C_sf"/>
</dbReference>
<feature type="binding site" evidence="1">
    <location>
        <position position="51"/>
    </location>
    <ligand>
        <name>Mg(2+)</name>
        <dbReference type="ChEBI" id="CHEBI:18420"/>
        <label>1</label>
    </ligand>
</feature>
<keyword evidence="1" id="KW-0460">Magnesium</keyword>
<comment type="catalytic activity">
    <reaction evidence="1">
        <text>thiamine phosphate + ATP = thiamine diphosphate + ADP</text>
        <dbReference type="Rhea" id="RHEA:15913"/>
        <dbReference type="ChEBI" id="CHEBI:30616"/>
        <dbReference type="ChEBI" id="CHEBI:37575"/>
        <dbReference type="ChEBI" id="CHEBI:58937"/>
        <dbReference type="ChEBI" id="CHEBI:456216"/>
        <dbReference type="EC" id="2.7.4.16"/>
    </reaction>
</comment>
<dbReference type="GO" id="GO:0009228">
    <property type="term" value="P:thiamine biosynthetic process"/>
    <property type="evidence" value="ECO:0007669"/>
    <property type="project" value="UniProtKB-KW"/>
</dbReference>
<keyword evidence="1" id="KW-0067">ATP-binding</keyword>
<dbReference type="Gene3D" id="3.90.650.10">
    <property type="entry name" value="PurM-like C-terminal domain"/>
    <property type="match status" value="1"/>
</dbReference>
<keyword evidence="1" id="KW-0479">Metal-binding</keyword>
<feature type="binding site" evidence="1">
    <location>
        <position position="214"/>
    </location>
    <ligand>
        <name>Mg(2+)</name>
        <dbReference type="ChEBI" id="CHEBI:18420"/>
        <label>5</label>
    </ligand>
</feature>
<dbReference type="PANTHER" id="PTHR30270:SF3">
    <property type="entry name" value="THIAMINE-MONOPHOSPHATE KINASE"/>
    <property type="match status" value="1"/>
</dbReference>
<reference evidence="3 4" key="1">
    <citation type="journal article" date="2015" name="Microbiome">
        <title>Genomic resolution of linkages in carbon, nitrogen, and sulfur cycling among widespread estuary sediment bacteria.</title>
        <authorList>
            <person name="Baker B.J."/>
            <person name="Lazar C.S."/>
            <person name="Teske A.P."/>
            <person name="Dick G.J."/>
        </authorList>
    </citation>
    <scope>NUCLEOTIDE SEQUENCE [LARGE SCALE GENOMIC DNA]</scope>
    <source>
        <strain evidence="3">DG_54_3</strain>
    </source>
</reference>
<dbReference type="InterPro" id="IPR006283">
    <property type="entry name" value="ThiL-like"/>
</dbReference>
<dbReference type="InterPro" id="IPR036921">
    <property type="entry name" value="PurM-like_N_sf"/>
</dbReference>
<comment type="similarity">
    <text evidence="1">Belongs to the thiamine-monophosphate kinase family.</text>
</comment>
<feature type="binding site" evidence="1">
    <location>
        <position position="127"/>
    </location>
    <ligand>
        <name>Mg(2+)</name>
        <dbReference type="ChEBI" id="CHEBI:18420"/>
        <label>1</label>
    </ligand>
</feature>
<comment type="caution">
    <text evidence="1">Lacks conserved residue(s) required for the propagation of feature annotation.</text>
</comment>